<dbReference type="EMBL" id="JABCRI010000008">
    <property type="protein sequence ID" value="KAF8402156.1"/>
    <property type="molecule type" value="Genomic_DNA"/>
</dbReference>
<dbReference type="GO" id="GO:0003677">
    <property type="term" value="F:DNA binding"/>
    <property type="evidence" value="ECO:0007669"/>
    <property type="project" value="InterPro"/>
</dbReference>
<evidence type="ECO:0000313" key="7">
    <source>
        <dbReference type="Proteomes" id="UP000655225"/>
    </source>
</evidence>
<proteinExistence type="predicted"/>
<accession>A0A834ZE27</accession>
<dbReference type="PANTHER" id="PTHR46951:SF2">
    <property type="entry name" value="BED-TYPE DOMAIN-CONTAINING PROTEIN"/>
    <property type="match status" value="1"/>
</dbReference>
<dbReference type="Proteomes" id="UP000655225">
    <property type="component" value="Unassembled WGS sequence"/>
</dbReference>
<dbReference type="InterPro" id="IPR003656">
    <property type="entry name" value="Znf_BED"/>
</dbReference>
<dbReference type="AlphaFoldDB" id="A0A834ZE27"/>
<feature type="compositionally biased region" description="Acidic residues" evidence="4">
    <location>
        <begin position="505"/>
        <end position="517"/>
    </location>
</feature>
<protein>
    <recommendedName>
        <fullName evidence="5">BED-type domain-containing protein</fullName>
    </recommendedName>
</protein>
<feature type="region of interest" description="Disordered" evidence="4">
    <location>
        <begin position="483"/>
        <end position="550"/>
    </location>
</feature>
<dbReference type="GO" id="GO:0008270">
    <property type="term" value="F:zinc ion binding"/>
    <property type="evidence" value="ECO:0007669"/>
    <property type="project" value="UniProtKB-KW"/>
</dbReference>
<feature type="compositionally biased region" description="Polar residues" evidence="4">
    <location>
        <begin position="160"/>
        <end position="172"/>
    </location>
</feature>
<feature type="region of interest" description="Disordered" evidence="4">
    <location>
        <begin position="144"/>
        <end position="172"/>
    </location>
</feature>
<dbReference type="SUPFAM" id="SSF53098">
    <property type="entry name" value="Ribonuclease H-like"/>
    <property type="match status" value="1"/>
</dbReference>
<dbReference type="OMA" id="ITEYGQR"/>
<keyword evidence="2" id="KW-0863">Zinc-finger</keyword>
<dbReference type="PANTHER" id="PTHR46951">
    <property type="entry name" value="BED-TYPE DOMAIN-CONTAINING PROTEIN"/>
    <property type="match status" value="1"/>
</dbReference>
<keyword evidence="1" id="KW-0479">Metal-binding</keyword>
<evidence type="ECO:0000256" key="3">
    <source>
        <dbReference type="ARBA" id="ARBA00022833"/>
    </source>
</evidence>
<gene>
    <name evidence="6" type="ORF">HHK36_013108</name>
</gene>
<dbReference type="OrthoDB" id="851935at2759"/>
<feature type="domain" description="BED-type" evidence="5">
    <location>
        <begin position="7"/>
        <end position="41"/>
    </location>
</feature>
<dbReference type="Pfam" id="PF02892">
    <property type="entry name" value="zf-BED"/>
    <property type="match status" value="1"/>
</dbReference>
<evidence type="ECO:0000256" key="1">
    <source>
        <dbReference type="ARBA" id="ARBA00022723"/>
    </source>
</evidence>
<keyword evidence="3" id="KW-0862">Zinc</keyword>
<feature type="compositionally biased region" description="Gly residues" evidence="4">
    <location>
        <begin position="518"/>
        <end position="528"/>
    </location>
</feature>
<name>A0A834ZE27_TETSI</name>
<evidence type="ECO:0000256" key="2">
    <source>
        <dbReference type="ARBA" id="ARBA00022771"/>
    </source>
</evidence>
<evidence type="ECO:0000256" key="4">
    <source>
        <dbReference type="SAM" id="MobiDB-lite"/>
    </source>
</evidence>
<comment type="caution">
    <text evidence="6">The sequence shown here is derived from an EMBL/GenBank/DDBJ whole genome shotgun (WGS) entry which is preliminary data.</text>
</comment>
<keyword evidence="7" id="KW-1185">Reference proteome</keyword>
<feature type="compositionally biased region" description="Polar residues" evidence="4">
    <location>
        <begin position="486"/>
        <end position="504"/>
    </location>
</feature>
<organism evidence="6 7">
    <name type="scientific">Tetracentron sinense</name>
    <name type="common">Spur-leaf</name>
    <dbReference type="NCBI Taxonomy" id="13715"/>
    <lineage>
        <taxon>Eukaryota</taxon>
        <taxon>Viridiplantae</taxon>
        <taxon>Streptophyta</taxon>
        <taxon>Embryophyta</taxon>
        <taxon>Tracheophyta</taxon>
        <taxon>Spermatophyta</taxon>
        <taxon>Magnoliopsida</taxon>
        <taxon>Trochodendrales</taxon>
        <taxon>Trochodendraceae</taxon>
        <taxon>Tetracentron</taxon>
    </lineage>
</organism>
<dbReference type="InterPro" id="IPR012337">
    <property type="entry name" value="RNaseH-like_sf"/>
</dbReference>
<evidence type="ECO:0000259" key="5">
    <source>
        <dbReference type="Pfam" id="PF02892"/>
    </source>
</evidence>
<sequence>MVRDIGWSHGKQIEGNKNGAICNYCGKKIRSGGITRLKWHLAGGDSNVADCPSCPMEVRQAMKVNLTIGAKQRLEHVAEQKAIRQEIRRGLQPPVDVDDDDEDDTLYPIDCIGVDERLAYRQGYRQSMRQQWDKDQKRSFAARMRSADFRGSVGAGPSGSTGRTSDFGTGTQPHGMFGRSQSMKVPDLLHDSSLYKSRNAKQKWLKEMWSGGSLVEALGTAVSKFFIHSHVPANAASTPQFKNMIHEAERVGPGVEPPPYEITEYGQRRTILANKVEDIVLNNKFWDKVDDTAAILEPIYRVLRVIDADKWPTMGSVYELMRVMKLSIKNVSPRGYKWVHKIIDARWDKTMEHPLHAAAYYLNPKYHYNHKLGNRDDLIKAVHDVFETLDPKLRFRDARGSFGRTAAKEGRSRMMPYNPLFEWVKVSSLDENDGRPNAVIASAAIEMDIDVERVIATEVGSSTSGSRSSFSTESFDEMIRSLKGPETSSARTAGTSILSNSNSEGGDEFDDHDESDGGGDNPGDGGNIGVEPEQRPLSPFTAEADFDHAT</sequence>
<evidence type="ECO:0000313" key="6">
    <source>
        <dbReference type="EMBL" id="KAF8402156.1"/>
    </source>
</evidence>
<reference evidence="6 7" key="1">
    <citation type="submission" date="2020-04" db="EMBL/GenBank/DDBJ databases">
        <title>Plant Genome Project.</title>
        <authorList>
            <person name="Zhang R.-G."/>
        </authorList>
    </citation>
    <scope>NUCLEOTIDE SEQUENCE [LARGE SCALE GENOMIC DNA]</scope>
    <source>
        <strain evidence="6">YNK0</strain>
        <tissue evidence="6">Leaf</tissue>
    </source>
</reference>